<dbReference type="Proteomes" id="UP001597548">
    <property type="component" value="Unassembled WGS sequence"/>
</dbReference>
<evidence type="ECO:0000313" key="1">
    <source>
        <dbReference type="EMBL" id="MFD2914564.1"/>
    </source>
</evidence>
<dbReference type="EMBL" id="JBHUOS010000001">
    <property type="protein sequence ID" value="MFD2914564.1"/>
    <property type="molecule type" value="Genomic_DNA"/>
</dbReference>
<name>A0ABW5ZNJ1_9FLAO</name>
<keyword evidence="2" id="KW-1185">Reference proteome</keyword>
<comment type="caution">
    <text evidence="1">The sequence shown here is derived from an EMBL/GenBank/DDBJ whole genome shotgun (WGS) entry which is preliminary data.</text>
</comment>
<accession>A0ABW5ZNJ1</accession>
<organism evidence="1 2">
    <name type="scientific">Psychroserpens luteus</name>
    <dbReference type="NCBI Taxonomy" id="1434066"/>
    <lineage>
        <taxon>Bacteria</taxon>
        <taxon>Pseudomonadati</taxon>
        <taxon>Bacteroidota</taxon>
        <taxon>Flavobacteriia</taxon>
        <taxon>Flavobacteriales</taxon>
        <taxon>Flavobacteriaceae</taxon>
        <taxon>Psychroserpens</taxon>
    </lineage>
</organism>
<proteinExistence type="predicted"/>
<reference evidence="2" key="1">
    <citation type="journal article" date="2019" name="Int. J. Syst. Evol. Microbiol.">
        <title>The Global Catalogue of Microorganisms (GCM) 10K type strain sequencing project: providing services to taxonomists for standard genome sequencing and annotation.</title>
        <authorList>
            <consortium name="The Broad Institute Genomics Platform"/>
            <consortium name="The Broad Institute Genome Sequencing Center for Infectious Disease"/>
            <person name="Wu L."/>
            <person name="Ma J."/>
        </authorList>
    </citation>
    <scope>NUCLEOTIDE SEQUENCE [LARGE SCALE GENOMIC DNA]</scope>
    <source>
        <strain evidence="2">KCTC 32514</strain>
    </source>
</reference>
<protein>
    <submittedName>
        <fullName evidence="1">Uncharacterized protein</fullName>
    </submittedName>
</protein>
<dbReference type="RefSeq" id="WP_194507753.1">
    <property type="nucleotide sequence ID" value="NZ_JADILU010000003.1"/>
</dbReference>
<sequence length="176" mass="20307">MKSKSQETNQKRVFLKSYPKFKQVEDVLKTLQESKNSNLQVSIIGKFDEDSLDDPKKLFALEEEMEIKCKALFAHPIDFGILSNPEIGTIFITGFLVSMFLQEIELKKIGAMLTGPYGILRGLGIDQERSTFYLKALHLGNYLIILRGFENELNQFQNNLKKMELERKTERKPKSL</sequence>
<evidence type="ECO:0000313" key="2">
    <source>
        <dbReference type="Proteomes" id="UP001597548"/>
    </source>
</evidence>
<gene>
    <name evidence="1" type="ORF">ACFS29_02855</name>
</gene>